<evidence type="ECO:0000313" key="1">
    <source>
        <dbReference type="EMBL" id="VFJ49517.1"/>
    </source>
</evidence>
<name>A0A450SBC3_9GAMM</name>
<dbReference type="Gene3D" id="3.40.50.1010">
    <property type="entry name" value="5'-nuclease"/>
    <property type="match status" value="1"/>
</dbReference>
<dbReference type="AlphaFoldDB" id="A0A450SBC3"/>
<sequence>MPYGSYSRIANSIIQLSTLHLEKQLTASKHAMKTRIYIETTIPSFYYTLRKDVESQAMMNWTRRWWSELAPEFTLVTSTAVIAELRRGTGETVEQRLSLLENAELLKVTRYIDDIANIYIEKRLMPNDANGDALHLAIASVYRVDVLLTWNCKHLANPSKMEHIRAVNYGLGLPMPILTTPLNYLSGE</sequence>
<gene>
    <name evidence="1" type="ORF">BECKDK2373C_GA0170839_102622</name>
</gene>
<proteinExistence type="predicted"/>
<dbReference type="EMBL" id="CAADEY010000026">
    <property type="protein sequence ID" value="VFJ49517.1"/>
    <property type="molecule type" value="Genomic_DNA"/>
</dbReference>
<accession>A0A450SBC3</accession>
<reference evidence="1" key="1">
    <citation type="submission" date="2019-02" db="EMBL/GenBank/DDBJ databases">
        <authorList>
            <person name="Gruber-Vodicka R. H."/>
            <person name="Seah K. B. B."/>
        </authorList>
    </citation>
    <scope>NUCLEOTIDE SEQUENCE</scope>
    <source>
        <strain evidence="1">BECK_DK161</strain>
    </source>
</reference>
<dbReference type="InterPro" id="IPR029060">
    <property type="entry name" value="PIN-like_dom_sf"/>
</dbReference>
<organism evidence="1">
    <name type="scientific">Candidatus Kentrum sp. DK</name>
    <dbReference type="NCBI Taxonomy" id="2126562"/>
    <lineage>
        <taxon>Bacteria</taxon>
        <taxon>Pseudomonadati</taxon>
        <taxon>Pseudomonadota</taxon>
        <taxon>Gammaproteobacteria</taxon>
        <taxon>Candidatus Kentrum</taxon>
    </lineage>
</organism>
<dbReference type="SUPFAM" id="SSF88723">
    <property type="entry name" value="PIN domain-like"/>
    <property type="match status" value="1"/>
</dbReference>
<dbReference type="CDD" id="cd18687">
    <property type="entry name" value="PIN_VapC-like"/>
    <property type="match status" value="1"/>
</dbReference>
<protein>
    <submittedName>
        <fullName evidence="1">Predicted nucleic acid-binding protein, contains PIN domain</fullName>
    </submittedName>
</protein>